<accession>A0A0K8R5D5</accession>
<feature type="compositionally biased region" description="Polar residues" evidence="1">
    <location>
        <begin position="357"/>
        <end position="368"/>
    </location>
</feature>
<organism evidence="2">
    <name type="scientific">Ixodes ricinus</name>
    <name type="common">Common tick</name>
    <name type="synonym">Acarus ricinus</name>
    <dbReference type="NCBI Taxonomy" id="34613"/>
    <lineage>
        <taxon>Eukaryota</taxon>
        <taxon>Metazoa</taxon>
        <taxon>Ecdysozoa</taxon>
        <taxon>Arthropoda</taxon>
        <taxon>Chelicerata</taxon>
        <taxon>Arachnida</taxon>
        <taxon>Acari</taxon>
        <taxon>Parasitiformes</taxon>
        <taxon>Ixodida</taxon>
        <taxon>Ixodoidea</taxon>
        <taxon>Ixodidae</taxon>
        <taxon>Ixodinae</taxon>
        <taxon>Ixodes</taxon>
    </lineage>
</organism>
<keyword evidence="2" id="KW-0418">Kinase</keyword>
<name>A0A0K8R5D5_IXORI</name>
<evidence type="ECO:0000313" key="2">
    <source>
        <dbReference type="EMBL" id="JAA66093.1"/>
    </source>
</evidence>
<feature type="region of interest" description="Disordered" evidence="1">
    <location>
        <begin position="355"/>
        <end position="384"/>
    </location>
</feature>
<keyword evidence="2" id="KW-0723">Serine/threonine-protein kinase</keyword>
<sequence>MIFYVIKNKDPMDVTFIIECMNESVMNRFYVLMRAILEPFNAKLDTNAPLFLIRQNMACIKDVNFGIQTENIRSKNEGKKVTLGFYSVNRLTTPAPKTGGRSTKKLFVFHLTNFCESGQDEVFANKFLNPKTFIEIIATLFRVFDTTKVDMTESLLQMWSKQCLSAVFNTLNVLSNIVPSSNKFKGNESSAENAEVTAVKQIESLNDSANPWGEDEKTMTPMATAQSEGNETEDAAAWSSHFSRQIESQNGPGYPIDERLFTQQHVEGVHESIENGVYDTITYRHEEQTLISQIGQYKATGESDDVGCGDNRETVEHGYCQNYESIHPITYDKTKLVHEGIHNQEYHTDFVTDGEENVSSQHNSATNDSNHEEGPGTPVQDESWSTTPMTLQDVIIHCDLPTTDQATEEAEFTGYDDVDLCKYFE</sequence>
<proteinExistence type="evidence at transcript level"/>
<dbReference type="GO" id="GO:0004674">
    <property type="term" value="F:protein serine/threonine kinase activity"/>
    <property type="evidence" value="ECO:0007669"/>
    <property type="project" value="UniProtKB-KW"/>
</dbReference>
<protein>
    <submittedName>
        <fullName evidence="2">Putative serine/threonine protein kinase</fullName>
    </submittedName>
</protein>
<keyword evidence="2" id="KW-0808">Transferase</keyword>
<reference evidence="2" key="1">
    <citation type="submission" date="2012-12" db="EMBL/GenBank/DDBJ databases">
        <title>Identification and characterization of a phenylalanine ammonia-lyase gene family in Isatis indigotica Fort.</title>
        <authorList>
            <person name="Liu Q."/>
            <person name="Chen J."/>
            <person name="Zhou X."/>
            <person name="Di P."/>
            <person name="Xiao Y."/>
            <person name="Xuan H."/>
            <person name="Zhang L."/>
            <person name="Chen W."/>
        </authorList>
    </citation>
    <scope>NUCLEOTIDE SEQUENCE</scope>
    <source>
        <tissue evidence="2">Salivary gland</tissue>
    </source>
</reference>
<dbReference type="EMBL" id="GADI01007715">
    <property type="protein sequence ID" value="JAA66093.1"/>
    <property type="molecule type" value="mRNA"/>
</dbReference>
<evidence type="ECO:0000256" key="1">
    <source>
        <dbReference type="SAM" id="MobiDB-lite"/>
    </source>
</evidence>
<dbReference type="AlphaFoldDB" id="A0A0K8R5D5"/>